<dbReference type="OrthoDB" id="9813395at2"/>
<dbReference type="AlphaFoldDB" id="A0A0H1RGH8"/>
<dbReference type="NCBIfam" id="NF009222">
    <property type="entry name" value="PRK12570.1"/>
    <property type="match status" value="1"/>
</dbReference>
<dbReference type="PATRIC" id="fig|1225564.3.peg.1231"/>
<dbReference type="NCBIfam" id="NF003915">
    <property type="entry name" value="PRK05441.1"/>
    <property type="match status" value="1"/>
</dbReference>
<gene>
    <name evidence="4" type="ORF">AA309_04360</name>
</gene>
<organism evidence="4 5">
    <name type="scientific">Microvirga vignae</name>
    <dbReference type="NCBI Taxonomy" id="1225564"/>
    <lineage>
        <taxon>Bacteria</taxon>
        <taxon>Pseudomonadati</taxon>
        <taxon>Pseudomonadota</taxon>
        <taxon>Alphaproteobacteria</taxon>
        <taxon>Hyphomicrobiales</taxon>
        <taxon>Methylobacteriaceae</taxon>
        <taxon>Microvirga</taxon>
    </lineage>
</organism>
<evidence type="ECO:0000313" key="4">
    <source>
        <dbReference type="EMBL" id="KLK94204.1"/>
    </source>
</evidence>
<accession>A0A0H1RGH8</accession>
<proteinExistence type="predicted"/>
<dbReference type="Pfam" id="PF22645">
    <property type="entry name" value="GKRP_SIS_N"/>
    <property type="match status" value="1"/>
</dbReference>
<dbReference type="CDD" id="cd05007">
    <property type="entry name" value="SIS_Etherase"/>
    <property type="match status" value="1"/>
</dbReference>
<sequence>MATEHFSTRFQDLDTWSSLDVLTAFYEGQLSAVAAVRSSLPAIAAAAQEAAVRLRRGGRLVYVGAGTSGRIGVQDGTELPPTFNWPDDKLVYLIAGGAGAIMKAVENAEDSVEEGVAGIRNNNIGPDDVVIGVAASGRTPFTIAALKEAAARGAQTIGISNNADAPILEACSHPILADTGEEVIAGSTRMKAGTAQKVILNLLSSLIMVRMGRVYRGLMVNMRATNAKLRRRSEVMVMQITDCDEATATDAILQAGGDLKTAVLIAMGASPQQARGALERSDGNLREALADFSKTKK</sequence>
<dbReference type="Proteomes" id="UP000035489">
    <property type="component" value="Unassembled WGS sequence"/>
</dbReference>
<keyword evidence="1" id="KW-0456">Lyase</keyword>
<dbReference type="Gene3D" id="3.40.50.10490">
    <property type="entry name" value="Glucose-6-phosphate isomerase like protein, domain 1"/>
    <property type="match status" value="1"/>
</dbReference>
<feature type="domain" description="SIS" evidence="3">
    <location>
        <begin position="50"/>
        <end position="213"/>
    </location>
</feature>
<dbReference type="PROSITE" id="PS51464">
    <property type="entry name" value="SIS"/>
    <property type="match status" value="1"/>
</dbReference>
<dbReference type="STRING" id="1225564.AA309_04360"/>
<keyword evidence="5" id="KW-1185">Reference proteome</keyword>
<dbReference type="InterPro" id="IPR005488">
    <property type="entry name" value="Etherase_MurQ"/>
</dbReference>
<evidence type="ECO:0000313" key="5">
    <source>
        <dbReference type="Proteomes" id="UP000035489"/>
    </source>
</evidence>
<evidence type="ECO:0000259" key="3">
    <source>
        <dbReference type="PROSITE" id="PS51464"/>
    </source>
</evidence>
<dbReference type="PANTHER" id="PTHR10088:SF4">
    <property type="entry name" value="GLUCOKINASE REGULATORY PROTEIN"/>
    <property type="match status" value="1"/>
</dbReference>
<name>A0A0H1RGH8_9HYPH</name>
<reference evidence="4 5" key="1">
    <citation type="submission" date="2015-05" db="EMBL/GenBank/DDBJ databases">
        <title>Draft genome sequence of Microvirga vignae strain BR3299, a novel nitrogen fixing bacteria isolated from Brazil semi-aired region.</title>
        <authorList>
            <person name="Zilli J.E."/>
            <person name="Passos S.R."/>
            <person name="Leite J."/>
            <person name="Baldani J.I."/>
            <person name="Xavier G.R."/>
            <person name="Rumjaneck N.G."/>
            <person name="Simoes-Araujo J.L."/>
        </authorList>
    </citation>
    <scope>NUCLEOTIDE SEQUENCE [LARGE SCALE GENOMIC DNA]</scope>
    <source>
        <strain evidence="4 5">BR3299</strain>
    </source>
</reference>
<dbReference type="InterPro" id="IPR046348">
    <property type="entry name" value="SIS_dom_sf"/>
</dbReference>
<dbReference type="GO" id="GO:0016835">
    <property type="term" value="F:carbon-oxygen lyase activity"/>
    <property type="evidence" value="ECO:0007669"/>
    <property type="project" value="InterPro"/>
</dbReference>
<dbReference type="PANTHER" id="PTHR10088">
    <property type="entry name" value="GLUCOKINASE REGULATORY PROTEIN"/>
    <property type="match status" value="1"/>
</dbReference>
<dbReference type="SUPFAM" id="SSF53697">
    <property type="entry name" value="SIS domain"/>
    <property type="match status" value="1"/>
</dbReference>
<dbReference type="GO" id="GO:0009254">
    <property type="term" value="P:peptidoglycan turnover"/>
    <property type="evidence" value="ECO:0007669"/>
    <property type="project" value="TreeGrafter"/>
</dbReference>
<evidence type="ECO:0000256" key="1">
    <source>
        <dbReference type="ARBA" id="ARBA00023239"/>
    </source>
</evidence>
<comment type="caution">
    <text evidence="4">The sequence shown here is derived from an EMBL/GenBank/DDBJ whole genome shotgun (WGS) entry which is preliminary data.</text>
</comment>
<evidence type="ECO:0000256" key="2">
    <source>
        <dbReference type="ARBA" id="ARBA00023277"/>
    </source>
</evidence>
<protein>
    <submittedName>
        <fullName evidence="4">N-acetylmuramic acid-6-phosphate etherase</fullName>
    </submittedName>
</protein>
<dbReference type="EMBL" id="LCYG01000015">
    <property type="protein sequence ID" value="KLK94204.1"/>
    <property type="molecule type" value="Genomic_DNA"/>
</dbReference>
<dbReference type="GO" id="GO:0046348">
    <property type="term" value="P:amino sugar catabolic process"/>
    <property type="evidence" value="ECO:0007669"/>
    <property type="project" value="InterPro"/>
</dbReference>
<keyword evidence="2" id="KW-0119">Carbohydrate metabolism</keyword>
<dbReference type="InterPro" id="IPR001347">
    <property type="entry name" value="SIS_dom"/>
</dbReference>
<dbReference type="GO" id="GO:0016803">
    <property type="term" value="F:ether hydrolase activity"/>
    <property type="evidence" value="ECO:0007669"/>
    <property type="project" value="TreeGrafter"/>
</dbReference>
<dbReference type="Gene3D" id="1.10.8.1080">
    <property type="match status" value="1"/>
</dbReference>
<dbReference type="InterPro" id="IPR040190">
    <property type="entry name" value="MURQ/GCKR"/>
</dbReference>
<dbReference type="RefSeq" id="WP_047187770.1">
    <property type="nucleotide sequence ID" value="NZ_LCYG01000015.1"/>
</dbReference>
<dbReference type="GO" id="GO:0097367">
    <property type="term" value="F:carbohydrate derivative binding"/>
    <property type="evidence" value="ECO:0007669"/>
    <property type="project" value="InterPro"/>
</dbReference>